<comment type="caution">
    <text evidence="1">The sequence shown here is derived from an EMBL/GenBank/DDBJ whole genome shotgun (WGS) entry which is preliminary data.</text>
</comment>
<accession>A0A009T0Q9</accession>
<dbReference type="EMBL" id="JEXJ01000010">
    <property type="protein sequence ID" value="EXC52761.1"/>
    <property type="molecule type" value="Genomic_DNA"/>
</dbReference>
<dbReference type="Proteomes" id="UP000020735">
    <property type="component" value="Unassembled WGS sequence"/>
</dbReference>
<sequence length="233" mass="27243">MNHKIIVESFNDQAIYAHVLKNFCTSNTDVETFTDGLDWIELAGLERTKLITKLKDIRSELIRAQEITKIGIIIDLDDSSVEERIKFLNELCSEAFELTIDIEKVSEFKLYEIPEQDIEFKLAYCFSGLNGQGELEHLLKEIADTSNSHHANCLETGWKQCLASKGIIVRDKDLRKLWMDFYKRMDCLSHKERKQAKQNVQWDTFLSLYPEKFDFSKDIPELNDLRQFLTFFG</sequence>
<dbReference type="InterPro" id="IPR024508">
    <property type="entry name" value="DUF3226"/>
</dbReference>
<evidence type="ECO:0000313" key="2">
    <source>
        <dbReference type="Proteomes" id="UP000020735"/>
    </source>
</evidence>
<dbReference type="Pfam" id="PF11536">
    <property type="entry name" value="DUF3226"/>
    <property type="match status" value="1"/>
</dbReference>
<protein>
    <recommendedName>
        <fullName evidence="3">Aldolase/synthase</fullName>
    </recommendedName>
</protein>
<reference evidence="1 2" key="1">
    <citation type="submission" date="2014-02" db="EMBL/GenBank/DDBJ databases">
        <title>Comparative genomics and transcriptomics to identify genetic mechanisms underlying the emergence of carbapenem resistant Acinetobacter baumannii (CRAb).</title>
        <authorList>
            <person name="Harris A.D."/>
            <person name="Johnson K.J."/>
            <person name="George J."/>
            <person name="Shefchek K."/>
            <person name="Daugherty S.C."/>
            <person name="Parankush S."/>
            <person name="Sadzewicz L."/>
            <person name="Tallon L."/>
            <person name="Sengamalay N."/>
            <person name="Hazen T.H."/>
            <person name="Rasko D.A."/>
        </authorList>
    </citation>
    <scope>NUCLEOTIDE SEQUENCE [LARGE SCALE GENOMIC DNA]</scope>
    <source>
        <strain evidence="1 2">99063</strain>
    </source>
</reference>
<evidence type="ECO:0000313" key="1">
    <source>
        <dbReference type="EMBL" id="EXC52761.1"/>
    </source>
</evidence>
<dbReference type="PATRIC" id="fig|1310630.3.peg.977"/>
<name>A0A009T0Q9_ACIBA</name>
<gene>
    <name evidence="1" type="ORF">J529_0996</name>
</gene>
<evidence type="ECO:0008006" key="3">
    <source>
        <dbReference type="Google" id="ProtNLM"/>
    </source>
</evidence>
<organism evidence="1 2">
    <name type="scientific">Acinetobacter baumannii 99063</name>
    <dbReference type="NCBI Taxonomy" id="1310630"/>
    <lineage>
        <taxon>Bacteria</taxon>
        <taxon>Pseudomonadati</taxon>
        <taxon>Pseudomonadota</taxon>
        <taxon>Gammaproteobacteria</taxon>
        <taxon>Moraxellales</taxon>
        <taxon>Moraxellaceae</taxon>
        <taxon>Acinetobacter</taxon>
        <taxon>Acinetobacter calcoaceticus/baumannii complex</taxon>
    </lineage>
</organism>
<dbReference type="RefSeq" id="WP_001015801.1">
    <property type="nucleotide sequence ID" value="NZ_JEXJ01000010.1"/>
</dbReference>
<dbReference type="AlphaFoldDB" id="A0A009T0Q9"/>
<proteinExistence type="predicted"/>